<evidence type="ECO:0000313" key="2">
    <source>
        <dbReference type="EMBL" id="CDZ45996.1"/>
    </source>
</evidence>
<organism evidence="2 3">
    <name type="scientific">Neorhizobium galegae bv. officinalis</name>
    <dbReference type="NCBI Taxonomy" id="323656"/>
    <lineage>
        <taxon>Bacteria</taxon>
        <taxon>Pseudomonadati</taxon>
        <taxon>Pseudomonadota</taxon>
        <taxon>Alphaproteobacteria</taxon>
        <taxon>Hyphomicrobiales</taxon>
        <taxon>Rhizobiaceae</taxon>
        <taxon>Rhizobium/Agrobacterium group</taxon>
        <taxon>Neorhizobium</taxon>
    </lineage>
</organism>
<reference evidence="2 3" key="1">
    <citation type="submission" date="2014-08" db="EMBL/GenBank/DDBJ databases">
        <authorList>
            <person name="Chen Y.-H."/>
        </authorList>
    </citation>
    <scope>NUCLEOTIDE SEQUENCE [LARGE SCALE GENOMIC DNA]</scope>
</reference>
<accession>A0A0T7GFL2</accession>
<gene>
    <name evidence="2" type="ORF">NGAL_HAMBI1189_11840</name>
</gene>
<proteinExistence type="predicted"/>
<dbReference type="RefSeq" id="WP_046632205.1">
    <property type="nucleotide sequence ID" value="NZ_CCRK01000002.1"/>
</dbReference>
<evidence type="ECO:0000256" key="1">
    <source>
        <dbReference type="SAM" id="MobiDB-lite"/>
    </source>
</evidence>
<dbReference type="EMBL" id="CCRK01000002">
    <property type="protein sequence ID" value="CDZ45996.1"/>
    <property type="molecule type" value="Genomic_DNA"/>
</dbReference>
<dbReference type="Proteomes" id="UP000039660">
    <property type="component" value="Unassembled WGS sequence"/>
</dbReference>
<protein>
    <submittedName>
        <fullName evidence="2">Uncharacterized protein</fullName>
    </submittedName>
</protein>
<evidence type="ECO:0000313" key="3">
    <source>
        <dbReference type="Proteomes" id="UP000039660"/>
    </source>
</evidence>
<name>A0A0T7GFL2_NEOGA</name>
<sequence>MSVRRRKAREKAEGSALRLGWKRLPRHMKLSTTNHLPAPEGNPLAEKGGPRFDIRKDSGATWEIFDTLTGRTVIIGGKPYCDLPEDSANTLTHFMNSAGMVPDKDALH</sequence>
<feature type="region of interest" description="Disordered" evidence="1">
    <location>
        <begin position="31"/>
        <end position="50"/>
    </location>
</feature>
<dbReference type="AlphaFoldDB" id="A0A0T7GFL2"/>